<dbReference type="EMBL" id="CP002987">
    <property type="protein sequence ID" value="AFA48113.1"/>
    <property type="molecule type" value="Genomic_DNA"/>
</dbReference>
<name>H6LEL0_ACEWD</name>
<feature type="transmembrane region" description="Helical" evidence="4">
    <location>
        <begin position="243"/>
        <end position="263"/>
    </location>
</feature>
<keyword evidence="7" id="KW-1185">Reference proteome</keyword>
<keyword evidence="3 6" id="KW-0808">Transferase</keyword>
<keyword evidence="2" id="KW-0328">Glycosyltransferase</keyword>
<sequence>MAENYSVLMSVYYKEKPEYLKLAIQSMLDQTVKANEFIVVKDGPLTPGLDAVIDEYVEKNPGLFTVIANPTNLGLGPALRKGVIAAKNELIARMDSDDYVIPDRCEKQLECFEDDPELGMVGSYEAEFIDTIDNVVSIHKVPDTNQEIFNFMRRRCAVLHPTVIFKKSEVIRAGNYQVTSFYTVYEDYDLFARMIFDEKVKCYNIQDTLYYIRTNQDFYERRGGAKYAKTVLRFKWHLFQKGHMLFIDFFVSGLGQAFVCVLPNKVRKMIYMKLLRK</sequence>
<evidence type="ECO:0000313" key="7">
    <source>
        <dbReference type="Proteomes" id="UP000007177"/>
    </source>
</evidence>
<keyword evidence="4" id="KW-0472">Membrane</keyword>
<dbReference type="PANTHER" id="PTHR43685">
    <property type="entry name" value="GLYCOSYLTRANSFERASE"/>
    <property type="match status" value="1"/>
</dbReference>
<dbReference type="AlphaFoldDB" id="H6LEL0"/>
<dbReference type="Gene3D" id="3.90.550.10">
    <property type="entry name" value="Spore Coat Polysaccharide Biosynthesis Protein SpsA, Chain A"/>
    <property type="match status" value="1"/>
</dbReference>
<reference evidence="6 7" key="2">
    <citation type="journal article" date="2012" name="PLoS ONE">
        <title>An ancient pathway combining carbon dioxide fixation with the generation and utilization of a sodium ion gradient for ATP synthesis.</title>
        <authorList>
            <person name="Poehlein A."/>
            <person name="Schmidt S."/>
            <person name="Kaster A.K."/>
            <person name="Goenrich M."/>
            <person name="Vollmers J."/>
            <person name="Thurmer A."/>
            <person name="Bertsch J."/>
            <person name="Schuchmann K."/>
            <person name="Voigt B."/>
            <person name="Hecker M."/>
            <person name="Daniel R."/>
            <person name="Thauer R.K."/>
            <person name="Gottschalk G."/>
            <person name="Muller V."/>
        </authorList>
    </citation>
    <scope>NUCLEOTIDE SEQUENCE [LARGE SCALE GENOMIC DNA]</scope>
    <source>
        <strain evidence="7">ATCC 29683 / DSM 1030 / JCM 2381 / KCTC 1655 / WB1</strain>
    </source>
</reference>
<keyword evidence="4" id="KW-0812">Transmembrane</keyword>
<dbReference type="Proteomes" id="UP000007177">
    <property type="component" value="Chromosome"/>
</dbReference>
<dbReference type="InterPro" id="IPR050834">
    <property type="entry name" value="Glycosyltransf_2"/>
</dbReference>
<dbReference type="InterPro" id="IPR001173">
    <property type="entry name" value="Glyco_trans_2-like"/>
</dbReference>
<dbReference type="RefSeq" id="WP_014355716.1">
    <property type="nucleotide sequence ID" value="NC_016894.1"/>
</dbReference>
<comment type="similarity">
    <text evidence="1">Belongs to the glycosyltransferase 2 family.</text>
</comment>
<feature type="domain" description="Glycosyltransferase 2-like" evidence="5">
    <location>
        <begin position="6"/>
        <end position="155"/>
    </location>
</feature>
<protein>
    <submittedName>
        <fullName evidence="6">Putative glycosyltransferase</fullName>
    </submittedName>
</protein>
<accession>H6LEL0</accession>
<keyword evidence="4" id="KW-1133">Transmembrane helix</keyword>
<evidence type="ECO:0000256" key="3">
    <source>
        <dbReference type="ARBA" id="ARBA00022679"/>
    </source>
</evidence>
<dbReference type="GO" id="GO:0016757">
    <property type="term" value="F:glycosyltransferase activity"/>
    <property type="evidence" value="ECO:0007669"/>
    <property type="project" value="UniProtKB-KW"/>
</dbReference>
<dbReference type="KEGG" id="awo:Awo_c13290"/>
<reference evidence="7" key="1">
    <citation type="submission" date="2011-07" db="EMBL/GenBank/DDBJ databases">
        <title>Complete genome sequence of Acetobacterium woodii.</title>
        <authorList>
            <person name="Poehlein A."/>
            <person name="Schmidt S."/>
            <person name="Kaster A.-K."/>
            <person name="Goenrich M."/>
            <person name="Vollmers J."/>
            <person name="Thuermer A."/>
            <person name="Gottschalk G."/>
            <person name="Thauer R.K."/>
            <person name="Daniel R."/>
            <person name="Mueller V."/>
        </authorList>
    </citation>
    <scope>NUCLEOTIDE SEQUENCE [LARGE SCALE GENOMIC DNA]</scope>
    <source>
        <strain evidence="7">ATCC 29683 / DSM 1030 / JCM 2381 / KCTC 1655 / WB1</strain>
    </source>
</reference>
<dbReference type="HOGENOM" id="CLU_025996_0_9_9"/>
<dbReference type="Pfam" id="PF00535">
    <property type="entry name" value="Glycos_transf_2"/>
    <property type="match status" value="1"/>
</dbReference>
<evidence type="ECO:0000256" key="1">
    <source>
        <dbReference type="ARBA" id="ARBA00006739"/>
    </source>
</evidence>
<dbReference type="OrthoDB" id="9815829at2"/>
<evidence type="ECO:0000313" key="6">
    <source>
        <dbReference type="EMBL" id="AFA48113.1"/>
    </source>
</evidence>
<dbReference type="STRING" id="931626.Awo_c13290"/>
<proteinExistence type="inferred from homology"/>
<dbReference type="InterPro" id="IPR029044">
    <property type="entry name" value="Nucleotide-diphossugar_trans"/>
</dbReference>
<gene>
    <name evidence="6" type="ordered locus">Awo_c13290</name>
</gene>
<dbReference type="PANTHER" id="PTHR43685:SF5">
    <property type="entry name" value="GLYCOSYLTRANSFERASE EPSE-RELATED"/>
    <property type="match status" value="1"/>
</dbReference>
<evidence type="ECO:0000256" key="2">
    <source>
        <dbReference type="ARBA" id="ARBA00022676"/>
    </source>
</evidence>
<evidence type="ECO:0000256" key="4">
    <source>
        <dbReference type="SAM" id="Phobius"/>
    </source>
</evidence>
<dbReference type="SUPFAM" id="SSF53448">
    <property type="entry name" value="Nucleotide-diphospho-sugar transferases"/>
    <property type="match status" value="1"/>
</dbReference>
<evidence type="ECO:0000259" key="5">
    <source>
        <dbReference type="Pfam" id="PF00535"/>
    </source>
</evidence>
<dbReference type="eggNOG" id="COG1215">
    <property type="taxonomic scope" value="Bacteria"/>
</dbReference>
<organism evidence="6 7">
    <name type="scientific">Acetobacterium woodii (strain ATCC 29683 / DSM 1030 / JCM 2381 / KCTC 1655 / WB1)</name>
    <dbReference type="NCBI Taxonomy" id="931626"/>
    <lineage>
        <taxon>Bacteria</taxon>
        <taxon>Bacillati</taxon>
        <taxon>Bacillota</taxon>
        <taxon>Clostridia</taxon>
        <taxon>Eubacteriales</taxon>
        <taxon>Eubacteriaceae</taxon>
        <taxon>Acetobacterium</taxon>
    </lineage>
</organism>